<dbReference type="Gene3D" id="6.20.330.10">
    <property type="match status" value="2"/>
</dbReference>
<evidence type="ECO:0000313" key="8">
    <source>
        <dbReference type="Proteomes" id="UP000419017"/>
    </source>
</evidence>
<dbReference type="Gene3D" id="3.90.226.10">
    <property type="entry name" value="2-enoyl-CoA Hydratase, Chain A, domain 1"/>
    <property type="match status" value="1"/>
</dbReference>
<keyword evidence="5" id="KW-0472">Membrane</keyword>
<evidence type="ECO:0000256" key="1">
    <source>
        <dbReference type="ARBA" id="ARBA00008683"/>
    </source>
</evidence>
<proteinExistence type="inferred from homology"/>
<sequence>MLNLILIPIITIILISILAFIVFVIALSNLKNKKRSKIKQKKAKTILISEMDLTYDSKKSTIKETFSFLKLKNKLKAISKDEKIERIIIDLDNFSFSFTEFEEVEEIFKTLRETKEVISIGSIFTKEMYLTALLTSKIYKLNTKNSYLMINGYNKVLPYYKKLLDKIGINVKILNVGDYKSYGENYKLESMSDNLKESIKNLSDQKLNFFIDKVKEYRGIDIRNDLVEGNLFLKDNFENLIDKSVNKYEFIEKDENLMDILDYEVKLNRKTKKFIKKTKDYIAVITLDGTISENELSFDKVYDKVSRISDDENLKGVILEINSPGGSAYESSLITTMLRKELKGLPIFVSMKDVCASGGYFIASSATKIFANKNTLTGSIGVVSMYPNFSELAKKVGVNFDGVKNGETTEYLDLTQDLSEKTENILLNEIKEIYKEFKLNVMRSRIMTDQRLEKIAGGRVFTGVEAFENGLVDRIGSLEDAVNEMKKYLKLDKVKLIQISEETDFKDDIKNKISNLVIDTKLLNTPLTLYVDML</sequence>
<gene>
    <name evidence="7" type="ORF">OMES3154_01005</name>
</gene>
<dbReference type="InterPro" id="IPR047272">
    <property type="entry name" value="S49_SppA_C"/>
</dbReference>
<protein>
    <submittedName>
        <fullName evidence="7">Signal peptide peptidase SppA, 36K type</fullName>
    </submittedName>
</protein>
<dbReference type="Proteomes" id="UP000419017">
    <property type="component" value="Unassembled WGS sequence"/>
</dbReference>
<evidence type="ECO:0000256" key="5">
    <source>
        <dbReference type="SAM" id="Phobius"/>
    </source>
</evidence>
<reference evidence="7 8" key="1">
    <citation type="submission" date="2019-10" db="EMBL/GenBank/DDBJ databases">
        <authorList>
            <person name="Blom J."/>
        </authorList>
    </citation>
    <scope>NUCLEOTIDE SEQUENCE [LARGE SCALE GENOMIC DNA]</scope>
    <source>
        <strain evidence="7 8">ES3154-GLU</strain>
    </source>
</reference>
<dbReference type="PANTHER" id="PTHR33209">
    <property type="entry name" value="PROTEASE 4"/>
    <property type="match status" value="1"/>
</dbReference>
<dbReference type="GO" id="GO:0008236">
    <property type="term" value="F:serine-type peptidase activity"/>
    <property type="evidence" value="ECO:0007669"/>
    <property type="project" value="UniProtKB-KW"/>
</dbReference>
<accession>A0A6I8MDV6</accession>
<keyword evidence="4" id="KW-0720">Serine protease</keyword>
<dbReference type="InterPro" id="IPR004635">
    <property type="entry name" value="Pept_S49_SppA"/>
</dbReference>
<dbReference type="PANTHER" id="PTHR33209:SF1">
    <property type="entry name" value="PEPTIDASE S49 DOMAIN-CONTAINING PROTEIN"/>
    <property type="match status" value="1"/>
</dbReference>
<dbReference type="RefSeq" id="WP_156683691.1">
    <property type="nucleotide sequence ID" value="NZ_CABWIB010000001.1"/>
</dbReference>
<organism evidence="7 8">
    <name type="scientific">Oceanivirga miroungae</name>
    <dbReference type="NCBI Taxonomy" id="1130046"/>
    <lineage>
        <taxon>Bacteria</taxon>
        <taxon>Fusobacteriati</taxon>
        <taxon>Fusobacteriota</taxon>
        <taxon>Fusobacteriia</taxon>
        <taxon>Fusobacteriales</taxon>
        <taxon>Leptotrichiaceae</taxon>
        <taxon>Oceanivirga</taxon>
    </lineage>
</organism>
<keyword evidence="5" id="KW-0812">Transmembrane</keyword>
<evidence type="ECO:0000259" key="6">
    <source>
        <dbReference type="Pfam" id="PF01343"/>
    </source>
</evidence>
<comment type="similarity">
    <text evidence="1">Belongs to the peptidase S49 family.</text>
</comment>
<dbReference type="GO" id="GO:0006508">
    <property type="term" value="P:proteolysis"/>
    <property type="evidence" value="ECO:0007669"/>
    <property type="project" value="UniProtKB-KW"/>
</dbReference>
<evidence type="ECO:0000256" key="2">
    <source>
        <dbReference type="ARBA" id="ARBA00022670"/>
    </source>
</evidence>
<dbReference type="SUPFAM" id="SSF52096">
    <property type="entry name" value="ClpP/crotonase"/>
    <property type="match status" value="1"/>
</dbReference>
<evidence type="ECO:0000313" key="7">
    <source>
        <dbReference type="EMBL" id="VWL85717.1"/>
    </source>
</evidence>
<keyword evidence="3" id="KW-0378">Hydrolase</keyword>
<evidence type="ECO:0000256" key="4">
    <source>
        <dbReference type="ARBA" id="ARBA00022825"/>
    </source>
</evidence>
<feature type="domain" description="Peptidase S49" evidence="6">
    <location>
        <begin position="127"/>
        <end position="235"/>
    </location>
</feature>
<dbReference type="InterPro" id="IPR002142">
    <property type="entry name" value="Peptidase_S49"/>
</dbReference>
<dbReference type="AlphaFoldDB" id="A0A6I8MDV6"/>
<evidence type="ECO:0000256" key="3">
    <source>
        <dbReference type="ARBA" id="ARBA00022801"/>
    </source>
</evidence>
<dbReference type="NCBIfam" id="TIGR00706">
    <property type="entry name" value="SppA_dom"/>
    <property type="match status" value="1"/>
</dbReference>
<dbReference type="EMBL" id="CABWIB010000001">
    <property type="protein sequence ID" value="VWL85717.1"/>
    <property type="molecule type" value="Genomic_DNA"/>
</dbReference>
<dbReference type="InterPro" id="IPR029045">
    <property type="entry name" value="ClpP/crotonase-like_dom_sf"/>
</dbReference>
<keyword evidence="2" id="KW-0645">Protease</keyword>
<feature type="domain" description="Peptidase S49" evidence="6">
    <location>
        <begin position="343"/>
        <end position="491"/>
    </location>
</feature>
<name>A0A6I8MDV6_9FUSO</name>
<keyword evidence="8" id="KW-1185">Reference proteome</keyword>
<dbReference type="CDD" id="cd07023">
    <property type="entry name" value="S49_Sppa_N_C"/>
    <property type="match status" value="1"/>
</dbReference>
<keyword evidence="5" id="KW-1133">Transmembrane helix</keyword>
<dbReference type="Pfam" id="PF01343">
    <property type="entry name" value="Peptidase_S49"/>
    <property type="match status" value="2"/>
</dbReference>
<feature type="transmembrane region" description="Helical" evidence="5">
    <location>
        <begin position="6"/>
        <end position="30"/>
    </location>
</feature>